<evidence type="ECO:0000313" key="9">
    <source>
        <dbReference type="EMBL" id="TCO82794.1"/>
    </source>
</evidence>
<comment type="catalytic activity">
    <reaction evidence="7">
        <text>[protein]-peptidylproline (omega=180) = [protein]-peptidylproline (omega=0)</text>
        <dbReference type="Rhea" id="RHEA:16237"/>
        <dbReference type="Rhea" id="RHEA-COMP:10747"/>
        <dbReference type="Rhea" id="RHEA-COMP:10748"/>
        <dbReference type="ChEBI" id="CHEBI:83833"/>
        <dbReference type="ChEBI" id="CHEBI:83834"/>
        <dbReference type="EC" id="5.2.1.8"/>
    </reaction>
</comment>
<dbReference type="PROSITE" id="PS01096">
    <property type="entry name" value="PPIC_PPIASE_1"/>
    <property type="match status" value="1"/>
</dbReference>
<dbReference type="GO" id="GO:0042277">
    <property type="term" value="F:peptide binding"/>
    <property type="evidence" value="ECO:0007669"/>
    <property type="project" value="InterPro"/>
</dbReference>
<name>A0A4R2L5W8_9GAMM</name>
<evidence type="ECO:0000313" key="10">
    <source>
        <dbReference type="Proteomes" id="UP000295765"/>
    </source>
</evidence>
<dbReference type="InterPro" id="IPR023058">
    <property type="entry name" value="PPIase_PpiC_CS"/>
</dbReference>
<evidence type="ECO:0000259" key="8">
    <source>
        <dbReference type="PROSITE" id="PS50198"/>
    </source>
</evidence>
<dbReference type="InterPro" id="IPR046357">
    <property type="entry name" value="PPIase_dom_sf"/>
</dbReference>
<reference evidence="9 10" key="1">
    <citation type="submission" date="2019-03" db="EMBL/GenBank/DDBJ databases">
        <title>Genomic Encyclopedia of Type Strains, Phase IV (KMG-IV): sequencing the most valuable type-strain genomes for metagenomic binning, comparative biology and taxonomic classification.</title>
        <authorList>
            <person name="Goeker M."/>
        </authorList>
    </citation>
    <scope>NUCLEOTIDE SEQUENCE [LARGE SCALE GENOMIC DNA]</scope>
    <source>
        <strain evidence="9 10">DSM 25287</strain>
    </source>
</reference>
<dbReference type="GO" id="GO:0043165">
    <property type="term" value="P:Gram-negative-bacterium-type cell outer membrane assembly"/>
    <property type="evidence" value="ECO:0007669"/>
    <property type="project" value="InterPro"/>
</dbReference>
<dbReference type="GO" id="GO:0050821">
    <property type="term" value="P:protein stabilization"/>
    <property type="evidence" value="ECO:0007669"/>
    <property type="project" value="InterPro"/>
</dbReference>
<dbReference type="RefSeq" id="WP_132539370.1">
    <property type="nucleotide sequence ID" value="NZ_SLWY01000004.1"/>
</dbReference>
<evidence type="ECO:0000256" key="3">
    <source>
        <dbReference type="ARBA" id="ARBA00022764"/>
    </source>
</evidence>
<keyword evidence="3 7" id="KW-0574">Periplasm</keyword>
<accession>A0A4R2L5W8</accession>
<feature type="chain" id="PRO_5021057121" description="Chaperone SurA" evidence="7">
    <location>
        <begin position="21"/>
        <end position="468"/>
    </location>
</feature>
<dbReference type="GO" id="GO:0003755">
    <property type="term" value="F:peptidyl-prolyl cis-trans isomerase activity"/>
    <property type="evidence" value="ECO:0007669"/>
    <property type="project" value="UniProtKB-UniRule"/>
</dbReference>
<sequence precursor="true">MNRPLLVLSLAAVLALPAQAQQGLEFGPANRATPAAGANGGSALDVVVAVVDDDVITRRELDHAVQTTLRQLRQRNTPVPPPQVLEHQVLERQILLLLQQRAAERNGVTVDDQSLNAAIDSIAQRNNMSREQLKRAIERDGYSFAAYQEQVRREMLGARLRQKVVEGRVNVTDQEVDMAMGRGGGLAGGAEPATAAAPAAERELHLAQILVAAGEGASPEQVEAARVKAERVLEELKRGADFRALAVSVSDAPQALDGGDLGWRPQAQIPSAFAEAVGRLQPGQFTDLVRSPSGFHIVKLLEVRSVGEAAGPQQTQILVRHILLRSGPGMTDAQARAQLARLRARALAGEDFAALAREASVDTSSAARGGVLGWVGPKDAPPAFEAAIVGLKPGEISQPVKTNAGWHLVQVMQRRQVAAGSGGSGGGAAGKDPQREQVREALYKRKVEEEWDLWLRRLRDEAYVEIRL</sequence>
<dbReference type="InterPro" id="IPR023034">
    <property type="entry name" value="PPIase_SurA"/>
</dbReference>
<evidence type="ECO:0000256" key="5">
    <source>
        <dbReference type="ARBA" id="ARBA00023186"/>
    </source>
</evidence>
<dbReference type="GO" id="GO:0030288">
    <property type="term" value="C:outer membrane-bounded periplasmic space"/>
    <property type="evidence" value="ECO:0007669"/>
    <property type="project" value="InterPro"/>
</dbReference>
<evidence type="ECO:0000256" key="2">
    <source>
        <dbReference type="ARBA" id="ARBA00022737"/>
    </source>
</evidence>
<dbReference type="Pfam" id="PF00639">
    <property type="entry name" value="Rotamase"/>
    <property type="match status" value="2"/>
</dbReference>
<dbReference type="InterPro" id="IPR015391">
    <property type="entry name" value="SurA_N"/>
</dbReference>
<evidence type="ECO:0000256" key="1">
    <source>
        <dbReference type="ARBA" id="ARBA00022729"/>
    </source>
</evidence>
<proteinExistence type="inferred from homology"/>
<dbReference type="Gene3D" id="1.10.4030.10">
    <property type="entry name" value="Porin chaperone SurA, peptide-binding domain"/>
    <property type="match status" value="1"/>
</dbReference>
<comment type="function">
    <text evidence="7">Chaperone involved in the correct folding and assembly of outer membrane proteins. Recognizes specific patterns of aromatic residues and the orientation of their side chains, which are found more frequently in integral outer membrane proteins. May act in both early periplasmic and late outer membrane-associated steps of protein maturation.</text>
</comment>
<feature type="signal peptide" evidence="7">
    <location>
        <begin position="1"/>
        <end position="20"/>
    </location>
</feature>
<dbReference type="SUPFAM" id="SSF54534">
    <property type="entry name" value="FKBP-like"/>
    <property type="match status" value="2"/>
</dbReference>
<dbReference type="InterPro" id="IPR000297">
    <property type="entry name" value="PPIase_PpiC"/>
</dbReference>
<keyword evidence="10" id="KW-1185">Reference proteome</keyword>
<comment type="subcellular location">
    <subcellularLocation>
        <location evidence="7">Periplasm</location>
    </subcellularLocation>
    <text evidence="7">Is capable of associating with the outer membrane.</text>
</comment>
<dbReference type="AlphaFoldDB" id="A0A4R2L5W8"/>
<keyword evidence="1 7" id="KW-0732">Signal</keyword>
<gene>
    <name evidence="7" type="primary">surA</name>
    <name evidence="9" type="ORF">EV699_104186</name>
</gene>
<keyword evidence="2 7" id="KW-0677">Repeat</keyword>
<comment type="caution">
    <text evidence="9">The sequence shown here is derived from an EMBL/GenBank/DDBJ whole genome shotgun (WGS) entry which is preliminary data.</text>
</comment>
<protein>
    <recommendedName>
        <fullName evidence="7">Chaperone SurA</fullName>
    </recommendedName>
    <alternativeName>
        <fullName evidence="7">Peptidyl-prolyl cis-trans isomerase SurA</fullName>
        <shortName evidence="7">PPIase SurA</shortName>
        <ecNumber evidence="7">5.2.1.8</ecNumber>
    </alternativeName>
    <alternativeName>
        <fullName evidence="7">Rotamase SurA</fullName>
    </alternativeName>
</protein>
<organism evidence="9 10">
    <name type="scientific">Plasticicumulans lactativorans</name>
    <dbReference type="NCBI Taxonomy" id="1133106"/>
    <lineage>
        <taxon>Bacteria</taxon>
        <taxon>Pseudomonadati</taxon>
        <taxon>Pseudomonadota</taxon>
        <taxon>Gammaproteobacteria</taxon>
        <taxon>Candidatus Competibacteraceae</taxon>
        <taxon>Plasticicumulans</taxon>
    </lineage>
</organism>
<keyword evidence="5 7" id="KW-0143">Chaperone</keyword>
<dbReference type="EC" id="5.2.1.8" evidence="7"/>
<dbReference type="GO" id="GO:0051082">
    <property type="term" value="F:unfolded protein binding"/>
    <property type="evidence" value="ECO:0007669"/>
    <property type="project" value="UniProtKB-UniRule"/>
</dbReference>
<dbReference type="PANTHER" id="PTHR47637">
    <property type="entry name" value="CHAPERONE SURA"/>
    <property type="match status" value="1"/>
</dbReference>
<keyword evidence="4 7" id="KW-0697">Rotamase</keyword>
<evidence type="ECO:0000256" key="7">
    <source>
        <dbReference type="HAMAP-Rule" id="MF_01183"/>
    </source>
</evidence>
<dbReference type="GO" id="GO:0006457">
    <property type="term" value="P:protein folding"/>
    <property type="evidence" value="ECO:0007669"/>
    <property type="project" value="UniProtKB-UniRule"/>
</dbReference>
<dbReference type="InterPro" id="IPR027304">
    <property type="entry name" value="Trigger_fact/SurA_dom_sf"/>
</dbReference>
<feature type="domain" description="PpiC" evidence="8">
    <location>
        <begin position="314"/>
        <end position="413"/>
    </location>
</feature>
<dbReference type="OrthoDB" id="14196at2"/>
<keyword evidence="6 7" id="KW-0413">Isomerase</keyword>
<dbReference type="PROSITE" id="PS50198">
    <property type="entry name" value="PPIC_PPIASE_2"/>
    <property type="match status" value="2"/>
</dbReference>
<dbReference type="PANTHER" id="PTHR47637:SF1">
    <property type="entry name" value="CHAPERONE SURA"/>
    <property type="match status" value="1"/>
</dbReference>
<dbReference type="SUPFAM" id="SSF109998">
    <property type="entry name" value="Triger factor/SurA peptide-binding domain-like"/>
    <property type="match status" value="1"/>
</dbReference>
<comment type="domain">
    <text evidence="7">The PPIase activity resides only in the second parvulin domain. The N-terminal region and the C-terminal tail are necessary and sufficient for the chaperone activity of SurA. The PPIase activity is dispensable for SurA to function as a chaperone. The N-terminal region and the C-terminal tail are also required for porin recognition.</text>
</comment>
<dbReference type="Pfam" id="PF09312">
    <property type="entry name" value="SurA_N"/>
    <property type="match status" value="1"/>
</dbReference>
<dbReference type="Gene3D" id="3.10.50.40">
    <property type="match status" value="2"/>
</dbReference>
<evidence type="ECO:0000256" key="6">
    <source>
        <dbReference type="ARBA" id="ARBA00023235"/>
    </source>
</evidence>
<dbReference type="EMBL" id="SLWY01000004">
    <property type="protein sequence ID" value="TCO82794.1"/>
    <property type="molecule type" value="Genomic_DNA"/>
</dbReference>
<evidence type="ECO:0000256" key="4">
    <source>
        <dbReference type="ARBA" id="ARBA00023110"/>
    </source>
</evidence>
<dbReference type="InterPro" id="IPR050280">
    <property type="entry name" value="OMP_Chaperone_SurA"/>
</dbReference>
<feature type="domain" description="PpiC" evidence="8">
    <location>
        <begin position="201"/>
        <end position="302"/>
    </location>
</feature>
<dbReference type="HAMAP" id="MF_01183">
    <property type="entry name" value="Chaperone_SurA"/>
    <property type="match status" value="1"/>
</dbReference>
<dbReference type="Proteomes" id="UP000295765">
    <property type="component" value="Unassembled WGS sequence"/>
</dbReference>